<dbReference type="Proteomes" id="UP000586827">
    <property type="component" value="Unassembled WGS sequence"/>
</dbReference>
<protein>
    <submittedName>
        <fullName evidence="1">Uncharacterized protein</fullName>
    </submittedName>
</protein>
<evidence type="ECO:0000313" key="2">
    <source>
        <dbReference type="Proteomes" id="UP000586827"/>
    </source>
</evidence>
<evidence type="ECO:0000313" key="1">
    <source>
        <dbReference type="EMBL" id="NNH74304.1"/>
    </source>
</evidence>
<dbReference type="EMBL" id="JABELX010000013">
    <property type="protein sequence ID" value="NNH74304.1"/>
    <property type="molecule type" value="Genomic_DNA"/>
</dbReference>
<gene>
    <name evidence="1" type="ORF">HLB23_31400</name>
</gene>
<comment type="caution">
    <text evidence="1">The sequence shown here is derived from an EMBL/GenBank/DDBJ whole genome shotgun (WGS) entry which is preliminary data.</text>
</comment>
<accession>A0A849C6K6</accession>
<dbReference type="AlphaFoldDB" id="A0A849C6K6"/>
<reference evidence="1 2" key="1">
    <citation type="submission" date="2020-05" db="EMBL/GenBank/DDBJ databases">
        <title>MicrobeNet Type strains.</title>
        <authorList>
            <person name="Nicholson A.C."/>
        </authorList>
    </citation>
    <scope>NUCLEOTIDE SEQUENCE [LARGE SCALE GENOMIC DNA]</scope>
    <source>
        <strain evidence="1 2">JCM 3224</strain>
    </source>
</reference>
<keyword evidence="2" id="KW-1185">Reference proteome</keyword>
<proteinExistence type="predicted"/>
<sequence length="151" mass="15178">MSIGNRISARPRIRMSSGTGARGRVVVAGVAALVGAAVLAAPNAAGTATRVGVEPGISFGPATNYGTGCSYPVNAYVNDPVTPVVFYDNGIAFAVAHPSGAIATAHWAPATPGAHRLQVIQHSAPGEDVVPYVDLRVGTGLHSGSGCIVLH</sequence>
<name>A0A849C6K6_9NOCA</name>
<organism evidence="1 2">
    <name type="scientific">Nocardia uniformis</name>
    <dbReference type="NCBI Taxonomy" id="53432"/>
    <lineage>
        <taxon>Bacteria</taxon>
        <taxon>Bacillati</taxon>
        <taxon>Actinomycetota</taxon>
        <taxon>Actinomycetes</taxon>
        <taxon>Mycobacteriales</taxon>
        <taxon>Nocardiaceae</taxon>
        <taxon>Nocardia</taxon>
    </lineage>
</organism>
<dbReference type="RefSeq" id="WP_157552768.1">
    <property type="nucleotide sequence ID" value="NZ_JABELX010000013.1"/>
</dbReference>